<evidence type="ECO:0000256" key="5">
    <source>
        <dbReference type="ARBA" id="ARBA00022840"/>
    </source>
</evidence>
<dbReference type="PANTHER" id="PTHR30473:SF1">
    <property type="entry name" value="PHOH-LIKE PROTEIN"/>
    <property type="match status" value="1"/>
</dbReference>
<keyword evidence="3" id="KW-0963">Cytoplasm</keyword>
<dbReference type="Proteomes" id="UP000189835">
    <property type="component" value="Unassembled WGS sequence"/>
</dbReference>
<dbReference type="InterPro" id="IPR051451">
    <property type="entry name" value="PhoH2-like"/>
</dbReference>
<dbReference type="EMBL" id="MVGR01000004">
    <property type="protein sequence ID" value="OPF16726.1"/>
    <property type="molecule type" value="Genomic_DNA"/>
</dbReference>
<dbReference type="PANTHER" id="PTHR30473">
    <property type="entry name" value="PROTEIN PHOH"/>
    <property type="match status" value="1"/>
</dbReference>
<dbReference type="AlphaFoldDB" id="A0A1V4BQL4"/>
<evidence type="ECO:0000256" key="2">
    <source>
        <dbReference type="ARBA" id="ARBA00010393"/>
    </source>
</evidence>
<reference evidence="8 9" key="1">
    <citation type="submission" date="2017-02" db="EMBL/GenBank/DDBJ databases">
        <title>Genome sequence of Microcystis aeruginosa KW.</title>
        <authorList>
            <person name="Oh H.-M."/>
            <person name="Ahn C.-Y."/>
            <person name="Jeong H."/>
            <person name="Srivastava A."/>
            <person name="Lee H.-G."/>
            <person name="Kang S.-R."/>
        </authorList>
    </citation>
    <scope>NUCLEOTIDE SEQUENCE [LARGE SCALE GENOMIC DNA]</scope>
    <source>
        <strain evidence="8 9">KW</strain>
    </source>
</reference>
<dbReference type="GO" id="GO:0005829">
    <property type="term" value="C:cytosol"/>
    <property type="evidence" value="ECO:0007669"/>
    <property type="project" value="TreeGrafter"/>
</dbReference>
<comment type="caution">
    <text evidence="8">The sequence shown here is derived from an EMBL/GenBank/DDBJ whole genome shotgun (WGS) entry which is preliminary data.</text>
</comment>
<sequence>MVLTRLGFSSRMVVTGDVTQTDLPQQQESGLIAAQKILKSVEGIAFSYLSRADVVRHPLVQKIVSAYEQHEK</sequence>
<keyword evidence="4" id="KW-0547">Nucleotide-binding</keyword>
<protein>
    <recommendedName>
        <fullName evidence="6">PhoH-like protein</fullName>
    </recommendedName>
</protein>
<evidence type="ECO:0000256" key="4">
    <source>
        <dbReference type="ARBA" id="ARBA00022741"/>
    </source>
</evidence>
<evidence type="ECO:0000256" key="6">
    <source>
        <dbReference type="ARBA" id="ARBA00039970"/>
    </source>
</evidence>
<evidence type="ECO:0000256" key="1">
    <source>
        <dbReference type="ARBA" id="ARBA00004496"/>
    </source>
</evidence>
<gene>
    <name evidence="8" type="ORF">B1L04_11130</name>
</gene>
<comment type="similarity">
    <text evidence="2">Belongs to the PhoH family.</text>
</comment>
<dbReference type="Gene3D" id="3.40.50.300">
    <property type="entry name" value="P-loop containing nucleotide triphosphate hydrolases"/>
    <property type="match status" value="1"/>
</dbReference>
<keyword evidence="5" id="KW-0067">ATP-binding</keyword>
<dbReference type="InterPro" id="IPR003714">
    <property type="entry name" value="PhoH"/>
</dbReference>
<evidence type="ECO:0000313" key="9">
    <source>
        <dbReference type="Proteomes" id="UP000189835"/>
    </source>
</evidence>
<proteinExistence type="inferred from homology"/>
<dbReference type="GO" id="GO:0005524">
    <property type="term" value="F:ATP binding"/>
    <property type="evidence" value="ECO:0007669"/>
    <property type="project" value="UniProtKB-KW"/>
</dbReference>
<accession>A0A1V4BQL4</accession>
<evidence type="ECO:0000313" key="8">
    <source>
        <dbReference type="EMBL" id="OPF16726.1"/>
    </source>
</evidence>
<name>A0A1V4BQL4_MICAE</name>
<comment type="subcellular location">
    <subcellularLocation>
        <location evidence="1">Cytoplasm</location>
    </subcellularLocation>
</comment>
<feature type="domain" description="PhoH-like protein" evidence="7">
    <location>
        <begin position="1"/>
        <end position="68"/>
    </location>
</feature>
<dbReference type="InterPro" id="IPR027417">
    <property type="entry name" value="P-loop_NTPase"/>
</dbReference>
<dbReference type="Pfam" id="PF02562">
    <property type="entry name" value="PhoH"/>
    <property type="match status" value="1"/>
</dbReference>
<organism evidence="8 9">
    <name type="scientific">Microcystis aeruginosa KW</name>
    <dbReference type="NCBI Taxonomy" id="1960155"/>
    <lineage>
        <taxon>Bacteria</taxon>
        <taxon>Bacillati</taxon>
        <taxon>Cyanobacteriota</taxon>
        <taxon>Cyanophyceae</taxon>
        <taxon>Oscillatoriophycideae</taxon>
        <taxon>Chroococcales</taxon>
        <taxon>Microcystaceae</taxon>
        <taxon>Microcystis</taxon>
    </lineage>
</organism>
<evidence type="ECO:0000256" key="3">
    <source>
        <dbReference type="ARBA" id="ARBA00022490"/>
    </source>
</evidence>
<evidence type="ECO:0000259" key="7">
    <source>
        <dbReference type="Pfam" id="PF02562"/>
    </source>
</evidence>